<dbReference type="Proteomes" id="UP001501578">
    <property type="component" value="Unassembled WGS sequence"/>
</dbReference>
<evidence type="ECO:0000313" key="4">
    <source>
        <dbReference type="Proteomes" id="UP001501578"/>
    </source>
</evidence>
<keyword evidence="4" id="KW-1185">Reference proteome</keyword>
<sequence>MRSSIAKTAAFTIIAGAVVLPALPAAAAPVTAAATAAASEPAFANFDVEVQAPSRARAGGKLNYTISGVNTGPHSANAWFVIGELPRGVDVRKLRYRSSVKDTQCVTEKTTVVCILPKELQKGDDFTLVLETRVKKYAKGTQKAALGVLTFDVQKGMENLSKEELERWGVPSHVFAKEVKTRLAR</sequence>
<feature type="chain" id="PRO_5047361246" description="DUF11 domain-containing protein" evidence="1">
    <location>
        <begin position="28"/>
        <end position="185"/>
    </location>
</feature>
<gene>
    <name evidence="3" type="ORF">GCM10009560_78030</name>
</gene>
<dbReference type="InterPro" id="IPR001434">
    <property type="entry name" value="OmcB-like_DUF11"/>
</dbReference>
<comment type="caution">
    <text evidence="3">The sequence shown here is derived from an EMBL/GenBank/DDBJ whole genome shotgun (WGS) entry which is preliminary data.</text>
</comment>
<proteinExistence type="predicted"/>
<feature type="domain" description="DUF11" evidence="2">
    <location>
        <begin position="53"/>
        <end position="147"/>
    </location>
</feature>
<accession>A0ABP4BSD6</accession>
<evidence type="ECO:0000313" key="3">
    <source>
        <dbReference type="EMBL" id="GAA0954259.1"/>
    </source>
</evidence>
<reference evidence="4" key="1">
    <citation type="journal article" date="2019" name="Int. J. Syst. Evol. Microbiol.">
        <title>The Global Catalogue of Microorganisms (GCM) 10K type strain sequencing project: providing services to taxonomists for standard genome sequencing and annotation.</title>
        <authorList>
            <consortium name="The Broad Institute Genomics Platform"/>
            <consortium name="The Broad Institute Genome Sequencing Center for Infectious Disease"/>
            <person name="Wu L."/>
            <person name="Ma J."/>
        </authorList>
    </citation>
    <scope>NUCLEOTIDE SEQUENCE [LARGE SCALE GENOMIC DNA]</scope>
    <source>
        <strain evidence="4">JCM 11136</strain>
    </source>
</reference>
<evidence type="ECO:0000259" key="2">
    <source>
        <dbReference type="Pfam" id="PF01345"/>
    </source>
</evidence>
<name>A0ABP4BSD6_9ACTN</name>
<organism evidence="3 4">
    <name type="scientific">Nonomuraea longicatena</name>
    <dbReference type="NCBI Taxonomy" id="83682"/>
    <lineage>
        <taxon>Bacteria</taxon>
        <taxon>Bacillati</taxon>
        <taxon>Actinomycetota</taxon>
        <taxon>Actinomycetes</taxon>
        <taxon>Streptosporangiales</taxon>
        <taxon>Streptosporangiaceae</taxon>
        <taxon>Nonomuraea</taxon>
    </lineage>
</organism>
<keyword evidence="1" id="KW-0732">Signal</keyword>
<evidence type="ECO:0000256" key="1">
    <source>
        <dbReference type="SAM" id="SignalP"/>
    </source>
</evidence>
<protein>
    <recommendedName>
        <fullName evidence="2">DUF11 domain-containing protein</fullName>
    </recommendedName>
</protein>
<dbReference type="EMBL" id="BAAAHQ010000065">
    <property type="protein sequence ID" value="GAA0954259.1"/>
    <property type="molecule type" value="Genomic_DNA"/>
</dbReference>
<feature type="signal peptide" evidence="1">
    <location>
        <begin position="1"/>
        <end position="27"/>
    </location>
</feature>
<dbReference type="RefSeq" id="WP_343955374.1">
    <property type="nucleotide sequence ID" value="NZ_BAAAHQ010000065.1"/>
</dbReference>
<dbReference type="Pfam" id="PF01345">
    <property type="entry name" value="DUF11"/>
    <property type="match status" value="1"/>
</dbReference>